<evidence type="ECO:0000313" key="1">
    <source>
        <dbReference type="EMBL" id="GGB97791.1"/>
    </source>
</evidence>
<dbReference type="EMBL" id="BMIJ01000005">
    <property type="protein sequence ID" value="GGB97791.1"/>
    <property type="molecule type" value="Genomic_DNA"/>
</dbReference>
<accession>A0ABQ1KJC7</accession>
<proteinExistence type="predicted"/>
<reference evidence="2" key="1">
    <citation type="journal article" date="2019" name="Int. J. Syst. Evol. Microbiol.">
        <title>The Global Catalogue of Microorganisms (GCM) 10K type strain sequencing project: providing services to taxonomists for standard genome sequencing and annotation.</title>
        <authorList>
            <consortium name="The Broad Institute Genomics Platform"/>
            <consortium name="The Broad Institute Genome Sequencing Center for Infectious Disease"/>
            <person name="Wu L."/>
            <person name="Ma J."/>
        </authorList>
    </citation>
    <scope>NUCLEOTIDE SEQUENCE [LARGE SCALE GENOMIC DNA]</scope>
    <source>
        <strain evidence="2">CGMCC 1.15341</strain>
    </source>
</reference>
<comment type="caution">
    <text evidence="1">The sequence shown here is derived from an EMBL/GenBank/DDBJ whole genome shotgun (WGS) entry which is preliminary data.</text>
</comment>
<keyword evidence="2" id="KW-1185">Reference proteome</keyword>
<organism evidence="1 2">
    <name type="scientific">Marinobacterium zhoushanense</name>
    <dbReference type="NCBI Taxonomy" id="1679163"/>
    <lineage>
        <taxon>Bacteria</taxon>
        <taxon>Pseudomonadati</taxon>
        <taxon>Pseudomonadota</taxon>
        <taxon>Gammaproteobacteria</taxon>
        <taxon>Oceanospirillales</taxon>
        <taxon>Oceanospirillaceae</taxon>
        <taxon>Marinobacterium</taxon>
    </lineage>
</organism>
<protein>
    <submittedName>
        <fullName evidence="1">Uncharacterized protein</fullName>
    </submittedName>
</protein>
<evidence type="ECO:0000313" key="2">
    <source>
        <dbReference type="Proteomes" id="UP000629025"/>
    </source>
</evidence>
<name>A0ABQ1KJC7_9GAMM</name>
<gene>
    <name evidence="1" type="ORF">GCM10011352_24880</name>
</gene>
<dbReference type="Proteomes" id="UP000629025">
    <property type="component" value="Unassembled WGS sequence"/>
</dbReference>
<sequence>MGDKTAAKAEDFHYCVQRNSLTRSEFNMDNVIPFPIKDKHGLRYVLDLIRNSYLKTGMDPQLADEAVAELEPLLEPLIGGYESVLELPDDLRLSEEQLETVVQAHGKAVQGIFDHYAPRMNLAIATIASLMRKRYTD</sequence>